<evidence type="ECO:0000313" key="5">
    <source>
        <dbReference type="Proteomes" id="UP000242525"/>
    </source>
</evidence>
<dbReference type="SMART" id="SM00088">
    <property type="entry name" value="PINT"/>
    <property type="match status" value="1"/>
</dbReference>
<dbReference type="OrthoDB" id="1093at2759"/>
<dbReference type="Proteomes" id="UP000242525">
    <property type="component" value="Unassembled WGS sequence"/>
</dbReference>
<accession>A0A0J9XC30</accession>
<dbReference type="STRING" id="1173061.A0A0J9XC30"/>
<comment type="similarity">
    <text evidence="1">Belongs to the proteasome subunit S11 family.</text>
</comment>
<dbReference type="InterPro" id="IPR040798">
    <property type="entry name" value="Rpn9_C"/>
</dbReference>
<dbReference type="GO" id="GO:0005634">
    <property type="term" value="C:nucleus"/>
    <property type="evidence" value="ECO:0007669"/>
    <property type="project" value="TreeGrafter"/>
</dbReference>
<keyword evidence="5" id="KW-1185">Reference proteome</keyword>
<protein>
    <submittedName>
        <fullName evidence="4">Similar to Saccharomyces cerevisiae YDR427W RPN9 Non-ATPase regulatory subunit of the 26S proteasome</fullName>
    </submittedName>
</protein>
<dbReference type="Pfam" id="PF01399">
    <property type="entry name" value="PCI"/>
    <property type="match status" value="1"/>
</dbReference>
<evidence type="ECO:0000259" key="3">
    <source>
        <dbReference type="PROSITE" id="PS50250"/>
    </source>
</evidence>
<dbReference type="GO" id="GO:0005829">
    <property type="term" value="C:cytosol"/>
    <property type="evidence" value="ECO:0007669"/>
    <property type="project" value="TreeGrafter"/>
</dbReference>
<sequence length="389" mass="44133">MSQADIDRNVPTILTTFRGASDPDLAPLFYTIEDLWERKLWHQLTMALQEYYDHPKVTPALRLRFFRQFVSLFHARINQRRFVAFGLAAAAGARDPDEALTFLNGLALQVDNLGSRDAFLYVQIELARVKVRLEDLVGAKGLLDYARDNLDVFESIAEVNALYYLAWAEYYKKRNNFTEYYYNCLLYLACIPDLSSTVSIERRQSIAYDLGVAALLGDKIYNFGELLQHPVLETLHGGAYQWLVDLLHSINQGNISQFEASLAGNFAKTPLLQNSLPLIREKIRLAALGEAIFARASSDRTLSFAEISAATHLSTDNVEHLVMRALSLGLIQGAIDEVAQTVSITWLRPRVLNREDIDSMRQKLVQWDSSINQLGQWIEKEGKEIWVAT</sequence>
<dbReference type="SUPFAM" id="SSF46785">
    <property type="entry name" value="Winged helix' DNA-binding domain"/>
    <property type="match status" value="1"/>
</dbReference>
<gene>
    <name evidence="4" type="ORF">BN980_GECA09s03882g</name>
</gene>
<dbReference type="PANTHER" id="PTHR10539:SF0">
    <property type="entry name" value="26S PROTEASOME NON-ATPASE REGULATORY SUBUNIT 13"/>
    <property type="match status" value="1"/>
</dbReference>
<dbReference type="Pfam" id="PF18261">
    <property type="entry name" value="Rpn9_C"/>
    <property type="match status" value="1"/>
</dbReference>
<organism evidence="4 5">
    <name type="scientific">Geotrichum candidum</name>
    <name type="common">Oospora lactis</name>
    <name type="synonym">Dipodascus geotrichum</name>
    <dbReference type="NCBI Taxonomy" id="1173061"/>
    <lineage>
        <taxon>Eukaryota</taxon>
        <taxon>Fungi</taxon>
        <taxon>Dikarya</taxon>
        <taxon>Ascomycota</taxon>
        <taxon>Saccharomycotina</taxon>
        <taxon>Dipodascomycetes</taxon>
        <taxon>Dipodascales</taxon>
        <taxon>Dipodascaceae</taxon>
        <taxon>Geotrichum</taxon>
    </lineage>
</organism>
<dbReference type="InterPro" id="IPR036390">
    <property type="entry name" value="WH_DNA-bd_sf"/>
</dbReference>
<evidence type="ECO:0000256" key="2">
    <source>
        <dbReference type="ARBA" id="ARBA00022942"/>
    </source>
</evidence>
<dbReference type="PANTHER" id="PTHR10539">
    <property type="entry name" value="26S PROTEASOME NON-ATPASE REGULATORY SUBUNIT 13"/>
    <property type="match status" value="1"/>
</dbReference>
<dbReference type="Pfam" id="PF22037">
    <property type="entry name" value="PSD13_N"/>
    <property type="match status" value="1"/>
</dbReference>
<name>A0A0J9XC30_GEOCN</name>
<dbReference type="GO" id="GO:0005198">
    <property type="term" value="F:structural molecule activity"/>
    <property type="evidence" value="ECO:0007669"/>
    <property type="project" value="TreeGrafter"/>
</dbReference>
<keyword evidence="2 4" id="KW-0647">Proteasome</keyword>
<dbReference type="InterPro" id="IPR035298">
    <property type="entry name" value="PSMD13"/>
</dbReference>
<evidence type="ECO:0000256" key="1">
    <source>
        <dbReference type="ARBA" id="ARBA00006207"/>
    </source>
</evidence>
<dbReference type="InterPro" id="IPR054179">
    <property type="entry name" value="PSD13_N"/>
</dbReference>
<evidence type="ECO:0000313" key="4">
    <source>
        <dbReference type="EMBL" id="CDO55083.1"/>
    </source>
</evidence>
<dbReference type="EMBL" id="CCBN010000009">
    <property type="protein sequence ID" value="CDO55083.1"/>
    <property type="molecule type" value="Genomic_DNA"/>
</dbReference>
<comment type="caution">
    <text evidence="4">The sequence shown here is derived from an EMBL/GenBank/DDBJ whole genome shotgun (WGS) entry which is preliminary data.</text>
</comment>
<proteinExistence type="inferred from homology"/>
<dbReference type="InterPro" id="IPR000717">
    <property type="entry name" value="PCI_dom"/>
</dbReference>
<reference evidence="4" key="1">
    <citation type="submission" date="2014-03" db="EMBL/GenBank/DDBJ databases">
        <authorList>
            <person name="Casaregola S."/>
        </authorList>
    </citation>
    <scope>NUCLEOTIDE SEQUENCE [LARGE SCALE GENOMIC DNA]</scope>
    <source>
        <strain evidence="4">CLIB 918</strain>
    </source>
</reference>
<dbReference type="GO" id="GO:0006511">
    <property type="term" value="P:ubiquitin-dependent protein catabolic process"/>
    <property type="evidence" value="ECO:0007669"/>
    <property type="project" value="TreeGrafter"/>
</dbReference>
<feature type="domain" description="PCI" evidence="3">
    <location>
        <begin position="177"/>
        <end position="349"/>
    </location>
</feature>
<dbReference type="GO" id="GO:0008541">
    <property type="term" value="C:proteasome regulatory particle, lid subcomplex"/>
    <property type="evidence" value="ECO:0007669"/>
    <property type="project" value="TreeGrafter"/>
</dbReference>
<dbReference type="PROSITE" id="PS50250">
    <property type="entry name" value="PCI"/>
    <property type="match status" value="1"/>
</dbReference>
<dbReference type="AlphaFoldDB" id="A0A0J9XC30"/>